<evidence type="ECO:0000313" key="2">
    <source>
        <dbReference type="Proteomes" id="UP001165652"/>
    </source>
</evidence>
<dbReference type="Proteomes" id="UP001165652">
    <property type="component" value="Unassembled WGS sequence"/>
</dbReference>
<reference evidence="1" key="1">
    <citation type="journal article" date="2023" name="Microbiol Resour">
        <title>Genome Sequences of Rhodoplanes serenus and Two Thermotolerant Strains, Rhodoplanes tepidamans and 'Rhodoplanes cryptolactis,' Further Refine the Genus.</title>
        <authorList>
            <person name="Rayyan A.A."/>
            <person name="Kyndt J.A."/>
        </authorList>
    </citation>
    <scope>NUCLEOTIDE SEQUENCE</scope>
    <source>
        <strain evidence="1">DSM 9987</strain>
    </source>
</reference>
<comment type="caution">
    <text evidence="1">The sequence shown here is derived from an EMBL/GenBank/DDBJ whole genome shotgun (WGS) entry which is preliminary data.</text>
</comment>
<name>A0ABT5J456_RHOTP</name>
<evidence type="ECO:0008006" key="3">
    <source>
        <dbReference type="Google" id="ProtNLM"/>
    </source>
</evidence>
<gene>
    <name evidence="1" type="ORF">PQJ73_01905</name>
</gene>
<dbReference type="EMBL" id="JAQQLI010000002">
    <property type="protein sequence ID" value="MDC7784425.1"/>
    <property type="molecule type" value="Genomic_DNA"/>
</dbReference>
<accession>A0ABT5J456</accession>
<organism evidence="1 2">
    <name type="scientific">Rhodoplanes tepidamans</name>
    <name type="common">Rhodoplanes cryptolactis</name>
    <dbReference type="NCBI Taxonomy" id="200616"/>
    <lineage>
        <taxon>Bacteria</taxon>
        <taxon>Pseudomonadati</taxon>
        <taxon>Pseudomonadota</taxon>
        <taxon>Alphaproteobacteria</taxon>
        <taxon>Hyphomicrobiales</taxon>
        <taxon>Nitrobacteraceae</taxon>
        <taxon>Rhodoplanes</taxon>
    </lineage>
</organism>
<dbReference type="RefSeq" id="WP_272775276.1">
    <property type="nucleotide sequence ID" value="NZ_JAQQLI010000002.1"/>
</dbReference>
<keyword evidence="2" id="KW-1185">Reference proteome</keyword>
<proteinExistence type="predicted"/>
<sequence>MLQNSSPIGLIPRPELYRPVEQWIENGTRPAILLYRADGGYGKTTLNRQLIKVVCPKYPDLFYSCFDLQAFRTPEEFLWRLRDQFTFRSAAAQLRKLNFAFDRFDFCIDLIWRKIDPLTTRVDKAIQRRVAKMVEEGIDTLGSDGALDTAREYIGDDFSERVADYKWVKRFARPAFDSVRRTTTLLRYPDLKALEAETVDDLREHLITFFWQDIELELRLRPSAKVAFFIDNYHSLQASEDGRFNVAHSDIIEQVFQRPCMSLLVMFSRVRPLWWRDYELSSQRRSDDRFVGEIKEVSIREFSDTETQQYLTQFPDLTPEVRRLIAKDSSIPYLITQRTSLARIRVLEKMPVRSGDLAGARDELNERLLDCWTNDEQACLGVLNRIGEFNSEDFRSIVEGLRVNVSLSSYRRVFNASSIVESPDQPGMCRMHAFFSESVEKRMQWLEDKHDWLKKEAGWLVYTRLSERVPNDPIDLAGADLLIGAIDHLLHSTLDDRRWDIVEVSIRRITRALDIAETSGDPSAARVSFKFVHALFTILKNAGNRRNVKKSASAWFTRAIDQLSRLAVRRRQHLNNDSIERVAKIAENWCLMLDQAVREVLVEDSSRIEIDALWREKIRLNVEALRGEKLRKSSLHIARRVATLFERLTSLPEDAISLGVFAANTLSRRAKNDKVTAIEQRLQLYQSATALYKRICDHSSEASSILGRAVVALNPPDGAIIPRPLLDRLLIDLELLEKRFGSTDQILALKVRAIVRLAYHDRDDDKCSAGLARLETAEHFLHEAVRGREGVEKFWPARLLLRVFRKRAVLGGNPFNIDSDGSIFQVTVDYMALVGTNAIVAILGSWGKNRAGEADAISDHSMEHFCFVTSTLLGALAKNPELSTARETAFWVEKRVFMELDKYKDARGRLNASTHIFKRAFNLNNSGGSEFWKSFAPPTEVRELIARLTVEDSWNRMMLGEDVGHQEIADVYEKWINIARTGDRLKLKRILMEVLDRVQALDKREIKLQFALWSLAHGVSRRYLSDDLTVYKTIVEWGLDVLGDYIPESRASELRSELRDIKRGLRSDITVGSLTISARHWYSEEDRDHKNASRRLLFEAVAQGDKRLSTDDTARRNARRLFAISVWNEVWAGQFAQARGAPRLQAPRINEADLQQFMGGLNSNIEADLLLLLSRIPLRELLPGMRCVGIFKGVNCPGRDAELLFDVDGKEVRVRSSLVSVPLHHSLWAGSKIAESAAAPLGDDLFMRNVVGMNGRPVYLNILKDKDGVTQGTCRGERYVTDLFELVFPGGVVRRKSNGILESQMWMGASNSWAVVQMWPMQMTSFLAGGGWTTGWIASMAGLRRITITQGYSTAGPYRFWRELREFVNNSWSGLDIEGKVGNIIIVRTSERDLADLRKKRTFESMFSKVFEGYRVCVMPKQVESINTVLS</sequence>
<protein>
    <recommendedName>
        <fullName evidence="3">ATP-binding protein</fullName>
    </recommendedName>
</protein>
<reference evidence="1" key="2">
    <citation type="submission" date="2023-02" db="EMBL/GenBank/DDBJ databases">
        <authorList>
            <person name="Rayyan A."/>
            <person name="Meyer T."/>
            <person name="Kyndt J.A."/>
        </authorList>
    </citation>
    <scope>NUCLEOTIDE SEQUENCE</scope>
    <source>
        <strain evidence="1">DSM 9987</strain>
    </source>
</reference>
<evidence type="ECO:0000313" key="1">
    <source>
        <dbReference type="EMBL" id="MDC7784425.1"/>
    </source>
</evidence>